<sequence length="73" mass="7493">MCNTVLNTVVIALTCDDVEKDGFPAITCRNVLRGPRVTGLEGGPPIPDDDHTGVPRTPAATAGPGGVRGAKPR</sequence>
<organism evidence="2 3">
    <name type="scientific">Streptomyces filamentosus</name>
    <name type="common">Streptomyces roseosporus</name>
    <dbReference type="NCBI Taxonomy" id="67294"/>
    <lineage>
        <taxon>Bacteria</taxon>
        <taxon>Bacillati</taxon>
        <taxon>Actinomycetota</taxon>
        <taxon>Actinomycetes</taxon>
        <taxon>Kitasatosporales</taxon>
        <taxon>Streptomycetaceae</taxon>
        <taxon>Streptomyces</taxon>
    </lineage>
</organism>
<reference evidence="2" key="1">
    <citation type="journal article" date="2014" name="Int. J. Syst. Evol. Microbiol.">
        <title>Complete genome sequence of Corynebacterium casei LMG S-19264T (=DSM 44701T), isolated from a smear-ripened cheese.</title>
        <authorList>
            <consortium name="US DOE Joint Genome Institute (JGI-PGF)"/>
            <person name="Walter F."/>
            <person name="Albersmeier A."/>
            <person name="Kalinowski J."/>
            <person name="Ruckert C."/>
        </authorList>
    </citation>
    <scope>NUCLEOTIDE SEQUENCE</scope>
    <source>
        <strain evidence="2">JCM 4122</strain>
    </source>
</reference>
<feature type="region of interest" description="Disordered" evidence="1">
    <location>
        <begin position="35"/>
        <end position="73"/>
    </location>
</feature>
<accession>A0A919ESJ1</accession>
<protein>
    <submittedName>
        <fullName evidence="2">Uncharacterized protein</fullName>
    </submittedName>
</protein>
<reference evidence="2" key="2">
    <citation type="submission" date="2020-09" db="EMBL/GenBank/DDBJ databases">
        <authorList>
            <person name="Sun Q."/>
            <person name="Ohkuma M."/>
        </authorList>
    </citation>
    <scope>NUCLEOTIDE SEQUENCE</scope>
    <source>
        <strain evidence="2">JCM 4122</strain>
    </source>
</reference>
<name>A0A919ESJ1_STRFL</name>
<dbReference type="Proteomes" id="UP000632849">
    <property type="component" value="Unassembled WGS sequence"/>
</dbReference>
<proteinExistence type="predicted"/>
<evidence type="ECO:0000313" key="2">
    <source>
        <dbReference type="EMBL" id="GHG31772.1"/>
    </source>
</evidence>
<evidence type="ECO:0000256" key="1">
    <source>
        <dbReference type="SAM" id="MobiDB-lite"/>
    </source>
</evidence>
<evidence type="ECO:0000313" key="3">
    <source>
        <dbReference type="Proteomes" id="UP000632849"/>
    </source>
</evidence>
<feature type="compositionally biased region" description="Gly residues" evidence="1">
    <location>
        <begin position="63"/>
        <end position="73"/>
    </location>
</feature>
<comment type="caution">
    <text evidence="2">The sequence shown here is derived from an EMBL/GenBank/DDBJ whole genome shotgun (WGS) entry which is preliminary data.</text>
</comment>
<dbReference type="AlphaFoldDB" id="A0A919ESJ1"/>
<gene>
    <name evidence="2" type="ORF">GCM10017667_82020</name>
</gene>
<keyword evidence="3" id="KW-1185">Reference proteome</keyword>
<dbReference type="EMBL" id="BNBE01000005">
    <property type="protein sequence ID" value="GHG31772.1"/>
    <property type="molecule type" value="Genomic_DNA"/>
</dbReference>